<evidence type="ECO:0000313" key="2">
    <source>
        <dbReference type="EMBL" id="KKM92549.1"/>
    </source>
</evidence>
<accession>A0A0F9LCC1</accession>
<dbReference type="PANTHER" id="PTHR21294:SF17">
    <property type="entry name" value="PROTEIN FIXA"/>
    <property type="match status" value="1"/>
</dbReference>
<dbReference type="Pfam" id="PF01012">
    <property type="entry name" value="ETF"/>
    <property type="match status" value="1"/>
</dbReference>
<dbReference type="EMBL" id="LAZR01006378">
    <property type="protein sequence ID" value="KKM92549.1"/>
    <property type="molecule type" value="Genomic_DNA"/>
</dbReference>
<dbReference type="CDD" id="cd01714">
    <property type="entry name" value="ETF_beta"/>
    <property type="match status" value="1"/>
</dbReference>
<gene>
    <name evidence="2" type="ORF">LCGC14_1217360</name>
</gene>
<dbReference type="InterPro" id="IPR012255">
    <property type="entry name" value="ETF_b"/>
</dbReference>
<dbReference type="InterPro" id="IPR033948">
    <property type="entry name" value="ETF_beta_N"/>
</dbReference>
<feature type="domain" description="Electron transfer flavoprotein alpha/beta-subunit N-terminal" evidence="1">
    <location>
        <begin position="28"/>
        <end position="226"/>
    </location>
</feature>
<name>A0A0F9LCC1_9ZZZZ</name>
<dbReference type="PANTHER" id="PTHR21294">
    <property type="entry name" value="ELECTRON TRANSFER FLAVOPROTEIN BETA-SUBUNIT"/>
    <property type="match status" value="1"/>
</dbReference>
<evidence type="ECO:0000259" key="1">
    <source>
        <dbReference type="SMART" id="SM00893"/>
    </source>
</evidence>
<dbReference type="PIRSF" id="PIRSF000090">
    <property type="entry name" value="Beta-ETF"/>
    <property type="match status" value="1"/>
</dbReference>
<dbReference type="SMART" id="SM00893">
    <property type="entry name" value="ETF"/>
    <property type="match status" value="1"/>
</dbReference>
<sequence length="274" mass="29983">MSSDFDLKIFVCVKQVPGVSEVRIDPNTNTLVREGVLSIINPNDRNAIELALVLKETHGSEVIILSMGPPQAEEALREALAMGADKGFLLTDKAFAGADTLATSYTLALGIKKILKESDPEEKYLVICGAQAIDGDTGQVPPELAEELGIPQITYVQNIELNKTKIIVERAFRAVEIVIIETQLPALISVLKDINKPRYPTMAGIMKAHDGKGVKYLDANLLNADKSKIGLNGSMTEVQKIFIPERKGNHIIFKGTIEETVQKLCQSLKDDKIF</sequence>
<dbReference type="GO" id="GO:0009055">
    <property type="term" value="F:electron transfer activity"/>
    <property type="evidence" value="ECO:0007669"/>
    <property type="project" value="InterPro"/>
</dbReference>
<reference evidence="2" key="1">
    <citation type="journal article" date="2015" name="Nature">
        <title>Complex archaea that bridge the gap between prokaryotes and eukaryotes.</title>
        <authorList>
            <person name="Spang A."/>
            <person name="Saw J.H."/>
            <person name="Jorgensen S.L."/>
            <person name="Zaremba-Niedzwiedzka K."/>
            <person name="Martijn J."/>
            <person name="Lind A.E."/>
            <person name="van Eijk R."/>
            <person name="Schleper C."/>
            <person name="Guy L."/>
            <person name="Ettema T.J."/>
        </authorList>
    </citation>
    <scope>NUCLEOTIDE SEQUENCE</scope>
</reference>
<dbReference type="InterPro" id="IPR014729">
    <property type="entry name" value="Rossmann-like_a/b/a_fold"/>
</dbReference>
<dbReference type="Gene3D" id="3.40.50.620">
    <property type="entry name" value="HUPs"/>
    <property type="match status" value="1"/>
</dbReference>
<comment type="caution">
    <text evidence="2">The sequence shown here is derived from an EMBL/GenBank/DDBJ whole genome shotgun (WGS) entry which is preliminary data.</text>
</comment>
<dbReference type="InterPro" id="IPR014730">
    <property type="entry name" value="ETF_a/b_N"/>
</dbReference>
<protein>
    <recommendedName>
        <fullName evidence="1">Electron transfer flavoprotein alpha/beta-subunit N-terminal domain-containing protein</fullName>
    </recommendedName>
</protein>
<organism evidence="2">
    <name type="scientific">marine sediment metagenome</name>
    <dbReference type="NCBI Taxonomy" id="412755"/>
    <lineage>
        <taxon>unclassified sequences</taxon>
        <taxon>metagenomes</taxon>
        <taxon>ecological metagenomes</taxon>
    </lineage>
</organism>
<proteinExistence type="predicted"/>
<dbReference type="SUPFAM" id="SSF52402">
    <property type="entry name" value="Adenine nucleotide alpha hydrolases-like"/>
    <property type="match status" value="1"/>
</dbReference>
<dbReference type="AlphaFoldDB" id="A0A0F9LCC1"/>